<keyword evidence="2" id="KW-1185">Reference proteome</keyword>
<dbReference type="OrthoDB" id="798290at2"/>
<dbReference type="KEGG" id="mrub:DEO27_026870"/>
<organism evidence="1 2">
    <name type="scientific">Mucilaginibacter rubeus</name>
    <dbReference type="NCBI Taxonomy" id="2027860"/>
    <lineage>
        <taxon>Bacteria</taxon>
        <taxon>Pseudomonadati</taxon>
        <taxon>Bacteroidota</taxon>
        <taxon>Sphingobacteriia</taxon>
        <taxon>Sphingobacteriales</taxon>
        <taxon>Sphingobacteriaceae</taxon>
        <taxon>Mucilaginibacter</taxon>
    </lineage>
</organism>
<protein>
    <submittedName>
        <fullName evidence="1">Uncharacterized protein</fullName>
    </submittedName>
</protein>
<evidence type="ECO:0000313" key="2">
    <source>
        <dbReference type="Proteomes" id="UP000251402"/>
    </source>
</evidence>
<dbReference type="RefSeq" id="WP_112574851.1">
    <property type="nucleotide sequence ID" value="NZ_CP043450.1"/>
</dbReference>
<dbReference type="AlphaFoldDB" id="A0A5C1I7Y5"/>
<dbReference type="EMBL" id="CP043450">
    <property type="protein sequence ID" value="QEM13480.1"/>
    <property type="molecule type" value="Genomic_DNA"/>
</dbReference>
<evidence type="ECO:0000313" key="1">
    <source>
        <dbReference type="EMBL" id="QEM13480.1"/>
    </source>
</evidence>
<gene>
    <name evidence="1" type="ORF">DEO27_026870</name>
</gene>
<dbReference type="Proteomes" id="UP000251402">
    <property type="component" value="Chromosome"/>
</dbReference>
<reference evidence="1" key="1">
    <citation type="submission" date="2019-08" db="EMBL/GenBank/DDBJ databases">
        <title>Comparative genome analysis confer to the adaptation heavy metal polluted environment.</title>
        <authorList>
            <person name="Li Y."/>
        </authorList>
    </citation>
    <scope>NUCLEOTIDE SEQUENCE [LARGE SCALE GENOMIC DNA]</scope>
    <source>
        <strain evidence="1">P1</strain>
    </source>
</reference>
<proteinExistence type="predicted"/>
<accession>A0A5C1I7Y5</accession>
<sequence>MATYLDSQELEWKHVTVSVLGTTIRGLRGFKIKKSKETEHLFAAGEEAFGIQTGNIKRDGSFKFLKGDVDKLNDVAQAAGYEDITDVPYQLITSTIVYRKAFNRPLRSINILGLQFTDLEEAMEQGAKMMEIELPWLAMRYKRA</sequence>
<name>A0A5C1I7Y5_9SPHI</name>